<evidence type="ECO:0000313" key="4">
    <source>
        <dbReference type="Proteomes" id="UP000595001"/>
    </source>
</evidence>
<organism evidence="3 4">
    <name type="scientific">Halosimplex litoreum</name>
    <dbReference type="NCBI Taxonomy" id="1198301"/>
    <lineage>
        <taxon>Archaea</taxon>
        <taxon>Methanobacteriati</taxon>
        <taxon>Methanobacteriota</taxon>
        <taxon>Stenosarchaea group</taxon>
        <taxon>Halobacteria</taxon>
        <taxon>Halobacteriales</taxon>
        <taxon>Haloarculaceae</taxon>
        <taxon>Halosimplex</taxon>
    </lineage>
</organism>
<feature type="transmembrane region" description="Helical" evidence="1">
    <location>
        <begin position="14"/>
        <end position="35"/>
    </location>
</feature>
<reference evidence="3 4" key="1">
    <citation type="submission" date="2020-12" db="EMBL/GenBank/DDBJ databases">
        <title>Halosimplex halophilum sp. nov. and Halosimplex salinum sp. nov., two new members of the genus Halosimplex.</title>
        <authorList>
            <person name="Cui H.L."/>
        </authorList>
    </citation>
    <scope>NUCLEOTIDE SEQUENCE [LARGE SCALE GENOMIC DNA]</scope>
    <source>
        <strain evidence="3 4">YGH94</strain>
    </source>
</reference>
<dbReference type="Pfam" id="PF26444">
    <property type="entry name" value="DUF8123"/>
    <property type="match status" value="1"/>
</dbReference>
<dbReference type="RefSeq" id="WP_198063358.1">
    <property type="nucleotide sequence ID" value="NZ_CP065856.1"/>
</dbReference>
<evidence type="ECO:0000313" key="3">
    <source>
        <dbReference type="EMBL" id="QPV64590.1"/>
    </source>
</evidence>
<dbReference type="Proteomes" id="UP000595001">
    <property type="component" value="Chromosome"/>
</dbReference>
<keyword evidence="4" id="KW-1185">Reference proteome</keyword>
<dbReference type="AlphaFoldDB" id="A0A7U3WAE5"/>
<dbReference type="EMBL" id="CP065856">
    <property type="protein sequence ID" value="QPV64590.1"/>
    <property type="molecule type" value="Genomic_DNA"/>
</dbReference>
<dbReference type="GeneID" id="60588477"/>
<name>A0A7U3WAE5_9EURY</name>
<keyword evidence="1" id="KW-1133">Transmembrane helix</keyword>
<keyword evidence="1" id="KW-0812">Transmembrane</keyword>
<accession>A0A7U3WAE5</accession>
<gene>
    <name evidence="3" type="ORF">I7X12_08250</name>
</gene>
<feature type="transmembrane region" description="Helical" evidence="1">
    <location>
        <begin position="41"/>
        <end position="64"/>
    </location>
</feature>
<keyword evidence="1" id="KW-0472">Membrane</keyword>
<protein>
    <recommendedName>
        <fullName evidence="2">DUF8123 domain-containing protein</fullName>
    </recommendedName>
</protein>
<proteinExistence type="predicted"/>
<sequence length="68" mass="6889">MNETNRFSDRLEPVGIAVGVLLVLVAAATLAGTPWTTKGDVLASALQVVGAVGTAAIGALLVWLSRAD</sequence>
<feature type="domain" description="DUF8123" evidence="2">
    <location>
        <begin position="1"/>
        <end position="67"/>
    </location>
</feature>
<evidence type="ECO:0000256" key="1">
    <source>
        <dbReference type="SAM" id="Phobius"/>
    </source>
</evidence>
<dbReference type="KEGG" id="hlt:I7X12_08250"/>
<evidence type="ECO:0000259" key="2">
    <source>
        <dbReference type="Pfam" id="PF26444"/>
    </source>
</evidence>
<dbReference type="InterPro" id="IPR058436">
    <property type="entry name" value="DUF8123"/>
</dbReference>